<gene>
    <name evidence="1" type="ORF">PENTCL1PPCAC_2727</name>
</gene>
<accession>A0AAV5SDD6</accession>
<dbReference type="EMBL" id="BTSX01000001">
    <property type="protein sequence ID" value="GMS80552.1"/>
    <property type="molecule type" value="Genomic_DNA"/>
</dbReference>
<comment type="caution">
    <text evidence="1">The sequence shown here is derived from an EMBL/GenBank/DDBJ whole genome shotgun (WGS) entry which is preliminary data.</text>
</comment>
<name>A0AAV5SDD6_9BILA</name>
<organism evidence="1 2">
    <name type="scientific">Pristionchus entomophagus</name>
    <dbReference type="NCBI Taxonomy" id="358040"/>
    <lineage>
        <taxon>Eukaryota</taxon>
        <taxon>Metazoa</taxon>
        <taxon>Ecdysozoa</taxon>
        <taxon>Nematoda</taxon>
        <taxon>Chromadorea</taxon>
        <taxon>Rhabditida</taxon>
        <taxon>Rhabditina</taxon>
        <taxon>Diplogasteromorpha</taxon>
        <taxon>Diplogasteroidea</taxon>
        <taxon>Neodiplogasteridae</taxon>
        <taxon>Pristionchus</taxon>
    </lineage>
</organism>
<dbReference type="Proteomes" id="UP001432027">
    <property type="component" value="Unassembled WGS sequence"/>
</dbReference>
<sequence length="85" mass="9690">KLSIPSSMPCKNHQTICPAPPLQFKSVQSCCLDVGDVLLYSHKKLRLDVLGKEEGKVERQSKIDVKITSRFVRRRMRHGVVFVQV</sequence>
<feature type="non-terminal residue" evidence="1">
    <location>
        <position position="1"/>
    </location>
</feature>
<dbReference type="AlphaFoldDB" id="A0AAV5SDD6"/>
<evidence type="ECO:0000313" key="1">
    <source>
        <dbReference type="EMBL" id="GMS80552.1"/>
    </source>
</evidence>
<reference evidence="1" key="1">
    <citation type="submission" date="2023-10" db="EMBL/GenBank/DDBJ databases">
        <title>Genome assembly of Pristionchus species.</title>
        <authorList>
            <person name="Yoshida K."/>
            <person name="Sommer R.J."/>
        </authorList>
    </citation>
    <scope>NUCLEOTIDE SEQUENCE</scope>
    <source>
        <strain evidence="1">RS0144</strain>
    </source>
</reference>
<evidence type="ECO:0000313" key="2">
    <source>
        <dbReference type="Proteomes" id="UP001432027"/>
    </source>
</evidence>
<keyword evidence="2" id="KW-1185">Reference proteome</keyword>
<feature type="non-terminal residue" evidence="1">
    <location>
        <position position="85"/>
    </location>
</feature>
<proteinExistence type="predicted"/>
<protein>
    <submittedName>
        <fullName evidence="1">Uncharacterized protein</fullName>
    </submittedName>
</protein>